<gene>
    <name evidence="3" type="ORF">GW587_10075</name>
</gene>
<keyword evidence="2" id="KW-0732">Signal</keyword>
<dbReference type="Proteomes" id="UP000666369">
    <property type="component" value="Unassembled WGS sequence"/>
</dbReference>
<feature type="region of interest" description="Disordered" evidence="1">
    <location>
        <begin position="25"/>
        <end position="55"/>
    </location>
</feature>
<reference evidence="3 4" key="1">
    <citation type="submission" date="2020-01" db="EMBL/GenBank/DDBJ databases">
        <authorList>
            <person name="Lee S.D."/>
        </authorList>
    </citation>
    <scope>NUCLEOTIDE SEQUENCE [LARGE SCALE GENOMIC DNA]</scope>
    <source>
        <strain evidence="3 4">SAP-35</strain>
    </source>
</reference>
<comment type="caution">
    <text evidence="3">The sequence shown here is derived from an EMBL/GenBank/DDBJ whole genome shotgun (WGS) entry which is preliminary data.</text>
</comment>
<feature type="chain" id="PRO_5045381701" evidence="2">
    <location>
        <begin position="23"/>
        <end position="119"/>
    </location>
</feature>
<protein>
    <submittedName>
        <fullName evidence="3">General secretion pathway protein GspB</fullName>
    </submittedName>
</protein>
<feature type="signal peptide" evidence="2">
    <location>
        <begin position="1"/>
        <end position="22"/>
    </location>
</feature>
<proteinExistence type="predicted"/>
<evidence type="ECO:0000313" key="3">
    <source>
        <dbReference type="EMBL" id="NGZ84605.1"/>
    </source>
</evidence>
<organism evidence="3 4">
    <name type="scientific">Duganella aceris</name>
    <dbReference type="NCBI Taxonomy" id="2703883"/>
    <lineage>
        <taxon>Bacteria</taxon>
        <taxon>Pseudomonadati</taxon>
        <taxon>Pseudomonadota</taxon>
        <taxon>Betaproteobacteria</taxon>
        <taxon>Burkholderiales</taxon>
        <taxon>Oxalobacteraceae</taxon>
        <taxon>Telluria group</taxon>
        <taxon>Duganella</taxon>
    </lineage>
</organism>
<dbReference type="RefSeq" id="WP_166101927.1">
    <property type="nucleotide sequence ID" value="NZ_JAADJT010000004.1"/>
</dbReference>
<accession>A0ABX0FJ89</accession>
<keyword evidence="4" id="KW-1185">Reference proteome</keyword>
<evidence type="ECO:0000256" key="1">
    <source>
        <dbReference type="SAM" id="MobiDB-lite"/>
    </source>
</evidence>
<reference evidence="4" key="2">
    <citation type="submission" date="2023-07" db="EMBL/GenBank/DDBJ databases">
        <title>Duganella aceri sp. nov., isolated from tree sap.</title>
        <authorList>
            <person name="Kim I.S."/>
        </authorList>
    </citation>
    <scope>NUCLEOTIDE SEQUENCE [LARGE SCALE GENOMIC DNA]</scope>
    <source>
        <strain evidence="4">SAP-35</strain>
    </source>
</reference>
<sequence length="119" mass="12265">MDSAVNRVLIAVLLALPPLAQAQLADPTRPPAAFSSPQQLGADGEASGPRLQSILIGRTPGGRRVAVIDGVTLREGGKVGGAVLTRINETSVVLRRGKNLETLTLFPVPAKAAEPTGKP</sequence>
<dbReference type="EMBL" id="JAADJT010000004">
    <property type="protein sequence ID" value="NGZ84605.1"/>
    <property type="molecule type" value="Genomic_DNA"/>
</dbReference>
<evidence type="ECO:0000313" key="4">
    <source>
        <dbReference type="Proteomes" id="UP000666369"/>
    </source>
</evidence>
<name>A0ABX0FJ89_9BURK</name>
<evidence type="ECO:0000256" key="2">
    <source>
        <dbReference type="SAM" id="SignalP"/>
    </source>
</evidence>